<organism evidence="2 3">
    <name type="scientific">Dunaliella salina</name>
    <name type="common">Green alga</name>
    <name type="synonym">Protococcus salinus</name>
    <dbReference type="NCBI Taxonomy" id="3046"/>
    <lineage>
        <taxon>Eukaryota</taxon>
        <taxon>Viridiplantae</taxon>
        <taxon>Chlorophyta</taxon>
        <taxon>core chlorophytes</taxon>
        <taxon>Chlorophyceae</taxon>
        <taxon>CS clade</taxon>
        <taxon>Chlamydomonadales</taxon>
        <taxon>Dunaliellaceae</taxon>
        <taxon>Dunaliella</taxon>
    </lineage>
</organism>
<reference evidence="2" key="1">
    <citation type="submission" date="2017-08" db="EMBL/GenBank/DDBJ databases">
        <authorList>
            <person name="Polle J.E."/>
            <person name="Barry K."/>
            <person name="Cushman J."/>
            <person name="Schmutz J."/>
            <person name="Tran D."/>
            <person name="Hathwaick L.T."/>
            <person name="Yim W.C."/>
            <person name="Jenkins J."/>
            <person name="Mckie-Krisberg Z.M."/>
            <person name="Prochnik S."/>
            <person name="Lindquist E."/>
            <person name="Dockter R.B."/>
            <person name="Adam C."/>
            <person name="Molina H."/>
            <person name="Bunkerborg J."/>
            <person name="Jin E."/>
            <person name="Buchheim M."/>
            <person name="Magnuson J."/>
        </authorList>
    </citation>
    <scope>NUCLEOTIDE SEQUENCE</scope>
    <source>
        <strain evidence="2">CCAP 19/18</strain>
    </source>
</reference>
<gene>
    <name evidence="2" type="ORF">DUNSADRAFT_7890</name>
</gene>
<protein>
    <submittedName>
        <fullName evidence="2">Uncharacterized protein</fullName>
    </submittedName>
</protein>
<keyword evidence="3" id="KW-1185">Reference proteome</keyword>
<accession>A0ABQ7GKI4</accession>
<feature type="region of interest" description="Disordered" evidence="1">
    <location>
        <begin position="302"/>
        <end position="330"/>
    </location>
</feature>
<sequence>MQQRTSVALQMTRVGQFHVFTQWLLYFALPKKRMYNVFHSELAAPSDNSSKADRCAFSVYPLANWLFPSQNVEAEPFKVPGCLSMLQSCCCVGKLWLCVGCGGGGDGGFGTGGGGCGGGGDGGFGTGGGGYGGGGDGGFGTGGGGYGGGSLCTHSDCSDSWQDGKLMQLVTDVYDSCAEQVREELEDAVADGDYEALQGIKMQLAAFVEVVDAAFTKSGVNERTQIWLQAGLMQLYESLFIVAAAQGERDLRLSEMLQALAGAIQPGSELHVFWAQTHLQSTKDEAAEAAAAQEALLTEAQQATAGQAGGKRKKGRRGKDASAPTAGVGFGGLGSGMDDRDAIVHADKLCLRAYQARYGPISRRLYQTLLSHAGMKKITME</sequence>
<dbReference type="PANTHER" id="PTHR48226">
    <property type="entry name" value="OS06G0326200 PROTEIN"/>
    <property type="match status" value="1"/>
</dbReference>
<dbReference type="PANTHER" id="PTHR48226:SF1">
    <property type="entry name" value="WAS_WASL-INTERACTING PROTEIN FAMILY MEMBER 1"/>
    <property type="match status" value="1"/>
</dbReference>
<dbReference type="EMBL" id="MU069723">
    <property type="protein sequence ID" value="KAF5835084.1"/>
    <property type="molecule type" value="Genomic_DNA"/>
</dbReference>
<dbReference type="InterPro" id="IPR053099">
    <property type="entry name" value="WAS/WASL-interacting_domain"/>
</dbReference>
<proteinExistence type="predicted"/>
<dbReference type="Proteomes" id="UP000815325">
    <property type="component" value="Unassembled WGS sequence"/>
</dbReference>
<comment type="caution">
    <text evidence="2">The sequence shown here is derived from an EMBL/GenBank/DDBJ whole genome shotgun (WGS) entry which is preliminary data.</text>
</comment>
<evidence type="ECO:0000313" key="3">
    <source>
        <dbReference type="Proteomes" id="UP000815325"/>
    </source>
</evidence>
<evidence type="ECO:0000256" key="1">
    <source>
        <dbReference type="SAM" id="MobiDB-lite"/>
    </source>
</evidence>
<name>A0ABQ7GKI4_DUNSA</name>
<evidence type="ECO:0000313" key="2">
    <source>
        <dbReference type="EMBL" id="KAF5835084.1"/>
    </source>
</evidence>